<dbReference type="CDD" id="cd06532">
    <property type="entry name" value="Glyco_transf_25"/>
    <property type="match status" value="1"/>
</dbReference>
<dbReference type="RefSeq" id="WP_192729812.1">
    <property type="nucleotide sequence ID" value="NZ_BAAAVL010000005.1"/>
</dbReference>
<dbReference type="EMBL" id="JADBEC010000001">
    <property type="protein sequence ID" value="MBE1506055.1"/>
    <property type="molecule type" value="Genomic_DNA"/>
</dbReference>
<dbReference type="GO" id="GO:0016740">
    <property type="term" value="F:transferase activity"/>
    <property type="evidence" value="ECO:0007669"/>
    <property type="project" value="UniProtKB-KW"/>
</dbReference>
<keyword evidence="2" id="KW-0808">Transferase</keyword>
<organism evidence="2 3">
    <name type="scientific">Rhizobium viscosum</name>
    <name type="common">Arthrobacter viscosus</name>
    <dbReference type="NCBI Taxonomy" id="1673"/>
    <lineage>
        <taxon>Bacteria</taxon>
        <taxon>Pseudomonadati</taxon>
        <taxon>Pseudomonadota</taxon>
        <taxon>Alphaproteobacteria</taxon>
        <taxon>Hyphomicrobiales</taxon>
        <taxon>Rhizobiaceae</taxon>
        <taxon>Rhizobium/Agrobacterium group</taxon>
        <taxon>Rhizobium</taxon>
    </lineage>
</organism>
<keyword evidence="3" id="KW-1185">Reference proteome</keyword>
<comment type="caution">
    <text evidence="2">The sequence shown here is derived from an EMBL/GenBank/DDBJ whole genome shotgun (WGS) entry which is preliminary data.</text>
</comment>
<protein>
    <submittedName>
        <fullName evidence="2">Glycosyl transferase family 25</fullName>
    </submittedName>
</protein>
<gene>
    <name evidence="2" type="ORF">H4W29_003236</name>
</gene>
<dbReference type="Proteomes" id="UP000620262">
    <property type="component" value="Unassembled WGS sequence"/>
</dbReference>
<dbReference type="InterPro" id="IPR002654">
    <property type="entry name" value="Glyco_trans_25"/>
</dbReference>
<evidence type="ECO:0000313" key="2">
    <source>
        <dbReference type="EMBL" id="MBE1506055.1"/>
    </source>
</evidence>
<sequence>MKIGAYVINLNRSIARWEGLSRRANSLALDVVRISGVDGSQIQPHDKADINKRQFFLRNGRNYLSGEHGCYRSHVKALTEFLDSSNDAAIIMEDDVELQADLIERAEAVLAAVPKAELVKLLNHRSKGFVQKATTKFGDAIGRCIHGPQGSAACYLVTRSGAKKLLRTMTVMVYPFDVALERGWSTEVNTFTVKNNLIELGPNSHETAIATKLDYRRQKFKGIRRSVTHLLRAADYARRVQYSLW</sequence>
<feature type="domain" description="Glycosyl transferase family 25" evidence="1">
    <location>
        <begin position="5"/>
        <end position="178"/>
    </location>
</feature>
<proteinExistence type="predicted"/>
<name>A0ABR9IS96_RHIVS</name>
<reference evidence="2 3" key="1">
    <citation type="submission" date="2020-10" db="EMBL/GenBank/DDBJ databases">
        <title>Sequencing the genomes of 1000 actinobacteria strains.</title>
        <authorList>
            <person name="Klenk H.-P."/>
        </authorList>
    </citation>
    <scope>NUCLEOTIDE SEQUENCE [LARGE SCALE GENOMIC DNA]</scope>
    <source>
        <strain evidence="2 3">DSM 7307</strain>
    </source>
</reference>
<accession>A0ABR9IS96</accession>
<evidence type="ECO:0000259" key="1">
    <source>
        <dbReference type="Pfam" id="PF01755"/>
    </source>
</evidence>
<dbReference type="Pfam" id="PF01755">
    <property type="entry name" value="Glyco_transf_25"/>
    <property type="match status" value="1"/>
</dbReference>
<evidence type="ECO:0000313" key="3">
    <source>
        <dbReference type="Proteomes" id="UP000620262"/>
    </source>
</evidence>